<organism evidence="1 2">
    <name type="scientific">Streptomyces camponoticapitis</name>
    <dbReference type="NCBI Taxonomy" id="1616125"/>
    <lineage>
        <taxon>Bacteria</taxon>
        <taxon>Bacillati</taxon>
        <taxon>Actinomycetota</taxon>
        <taxon>Actinomycetes</taxon>
        <taxon>Kitasatosporales</taxon>
        <taxon>Streptomycetaceae</taxon>
        <taxon>Streptomyces</taxon>
    </lineage>
</organism>
<accession>A0ABQ2DZQ4</accession>
<dbReference type="Gene3D" id="1.10.10.10">
    <property type="entry name" value="Winged helix-like DNA-binding domain superfamily/Winged helix DNA-binding domain"/>
    <property type="match status" value="1"/>
</dbReference>
<dbReference type="EMBL" id="BMMV01000003">
    <property type="protein sequence ID" value="GGJ81910.1"/>
    <property type="molecule type" value="Genomic_DNA"/>
</dbReference>
<comment type="caution">
    <text evidence="1">The sequence shown here is derived from an EMBL/GenBank/DDBJ whole genome shotgun (WGS) entry which is preliminary data.</text>
</comment>
<evidence type="ECO:0000313" key="2">
    <source>
        <dbReference type="Proteomes" id="UP000660265"/>
    </source>
</evidence>
<evidence type="ECO:0000313" key="1">
    <source>
        <dbReference type="EMBL" id="GGJ81910.1"/>
    </source>
</evidence>
<dbReference type="Pfam" id="PF13384">
    <property type="entry name" value="HTH_23"/>
    <property type="match status" value="1"/>
</dbReference>
<reference evidence="2" key="1">
    <citation type="journal article" date="2019" name="Int. J. Syst. Evol. Microbiol.">
        <title>The Global Catalogue of Microorganisms (GCM) 10K type strain sequencing project: providing services to taxonomists for standard genome sequencing and annotation.</title>
        <authorList>
            <consortium name="The Broad Institute Genomics Platform"/>
            <consortium name="The Broad Institute Genome Sequencing Center for Infectious Disease"/>
            <person name="Wu L."/>
            <person name="Ma J."/>
        </authorList>
    </citation>
    <scope>NUCLEOTIDE SEQUENCE [LARGE SCALE GENOMIC DNA]</scope>
    <source>
        <strain evidence="2">CGMCC 4.7275</strain>
    </source>
</reference>
<dbReference type="Proteomes" id="UP000660265">
    <property type="component" value="Unassembled WGS sequence"/>
</dbReference>
<dbReference type="InterPro" id="IPR036388">
    <property type="entry name" value="WH-like_DNA-bd_sf"/>
</dbReference>
<sequence length="99" mass="11198">MDEEEVRRVADALDEVERIEDPEARVRAKSAVMAAQVKRNREWSAERREMILKLNDEGRGLSYRQIADRLGCKLSTVQDVFRGYSGSGTARPKKESDGG</sequence>
<proteinExistence type="predicted"/>
<dbReference type="SUPFAM" id="SSF46689">
    <property type="entry name" value="Homeodomain-like"/>
    <property type="match status" value="1"/>
</dbReference>
<protein>
    <submittedName>
        <fullName evidence="1">Uncharacterized protein</fullName>
    </submittedName>
</protein>
<dbReference type="InterPro" id="IPR009057">
    <property type="entry name" value="Homeodomain-like_sf"/>
</dbReference>
<dbReference type="RefSeq" id="WP_189106213.1">
    <property type="nucleotide sequence ID" value="NZ_BMMV01000003.1"/>
</dbReference>
<keyword evidence="2" id="KW-1185">Reference proteome</keyword>
<gene>
    <name evidence="1" type="ORF">GCM10011583_11730</name>
</gene>
<name>A0ABQ2DZQ4_9ACTN</name>